<reference evidence="3 4" key="1">
    <citation type="journal article" date="2014" name="PLoS Genet.">
        <title>Analysis of the Phlebiopsis gigantea genome, transcriptome and secretome provides insight into its pioneer colonization strategies of wood.</title>
        <authorList>
            <person name="Hori C."/>
            <person name="Ishida T."/>
            <person name="Igarashi K."/>
            <person name="Samejima M."/>
            <person name="Suzuki H."/>
            <person name="Master E."/>
            <person name="Ferreira P."/>
            <person name="Ruiz-Duenas F.J."/>
            <person name="Held B."/>
            <person name="Canessa P."/>
            <person name="Larrondo L.F."/>
            <person name="Schmoll M."/>
            <person name="Druzhinina I.S."/>
            <person name="Kubicek C.P."/>
            <person name="Gaskell J.A."/>
            <person name="Kersten P."/>
            <person name="St John F."/>
            <person name="Glasner J."/>
            <person name="Sabat G."/>
            <person name="Splinter BonDurant S."/>
            <person name="Syed K."/>
            <person name="Yadav J."/>
            <person name="Mgbeahuruike A.C."/>
            <person name="Kovalchuk A."/>
            <person name="Asiegbu F.O."/>
            <person name="Lackner G."/>
            <person name="Hoffmeister D."/>
            <person name="Rencoret J."/>
            <person name="Gutierrez A."/>
            <person name="Sun H."/>
            <person name="Lindquist E."/>
            <person name="Barry K."/>
            <person name="Riley R."/>
            <person name="Grigoriev I.V."/>
            <person name="Henrissat B."/>
            <person name="Kues U."/>
            <person name="Berka R.M."/>
            <person name="Martinez A.T."/>
            <person name="Covert S.F."/>
            <person name="Blanchette R.A."/>
            <person name="Cullen D."/>
        </authorList>
    </citation>
    <scope>NUCLEOTIDE SEQUENCE [LARGE SCALE GENOMIC DNA]</scope>
    <source>
        <strain evidence="3 4">11061_1 CR5-6</strain>
    </source>
</reference>
<dbReference type="InterPro" id="IPR005135">
    <property type="entry name" value="Endo/exonuclease/phosphatase"/>
</dbReference>
<evidence type="ECO:0000256" key="1">
    <source>
        <dbReference type="SAM" id="SignalP"/>
    </source>
</evidence>
<gene>
    <name evidence="3" type="ORF">PHLGIDRAFT_66102</name>
</gene>
<dbReference type="Proteomes" id="UP000053257">
    <property type="component" value="Unassembled WGS sequence"/>
</dbReference>
<organism evidence="3 4">
    <name type="scientific">Phlebiopsis gigantea (strain 11061_1 CR5-6)</name>
    <name type="common">White-rot fungus</name>
    <name type="synonym">Peniophora gigantea</name>
    <dbReference type="NCBI Taxonomy" id="745531"/>
    <lineage>
        <taxon>Eukaryota</taxon>
        <taxon>Fungi</taxon>
        <taxon>Dikarya</taxon>
        <taxon>Basidiomycota</taxon>
        <taxon>Agaricomycotina</taxon>
        <taxon>Agaricomycetes</taxon>
        <taxon>Polyporales</taxon>
        <taxon>Phanerochaetaceae</taxon>
        <taxon>Phlebiopsis</taxon>
    </lineage>
</organism>
<dbReference type="Pfam" id="PF03372">
    <property type="entry name" value="Exo_endo_phos"/>
    <property type="match status" value="1"/>
</dbReference>
<feature type="signal peptide" evidence="1">
    <location>
        <begin position="1"/>
        <end position="22"/>
    </location>
</feature>
<dbReference type="PANTHER" id="PTHR42834">
    <property type="entry name" value="ENDONUCLEASE/EXONUCLEASE/PHOSPHATASE FAMILY PROTEIN (AFU_ORTHOLOGUE AFUA_3G09210)"/>
    <property type="match status" value="1"/>
</dbReference>
<dbReference type="AlphaFoldDB" id="A0A0C3S3R7"/>
<accession>A0A0C3S3R7</accession>
<keyword evidence="4" id="KW-1185">Reference proteome</keyword>
<keyword evidence="1" id="KW-0732">Signal</keyword>
<proteinExistence type="predicted"/>
<feature type="domain" description="Endonuclease/exonuclease/phosphatase" evidence="2">
    <location>
        <begin position="310"/>
        <end position="607"/>
    </location>
</feature>
<dbReference type="HOGENOM" id="CLU_003608_0_0_1"/>
<dbReference type="EMBL" id="KN840457">
    <property type="protein sequence ID" value="KIP10231.1"/>
    <property type="molecule type" value="Genomic_DNA"/>
</dbReference>
<dbReference type="CDD" id="cd04486">
    <property type="entry name" value="YhcR_OBF_like"/>
    <property type="match status" value="1"/>
</dbReference>
<sequence length="617" mass="65330">MLLSNLYLQFLCQCALTHVVYSTTIAEIQGPAFRSPLEGKSVSGVSGVVTAKGFYIQSAPLEDDRVSTGLFVFSESSTVLNSVKVGDSITLSGTVEEFIPSDDPTFLTTTELESPTNIKIVSTNNVVNPIILGVDRSPPTESLSALDVGPDGFLTVPGNQSLVDIVNATVQPTQFGLDFWSSLEGQLVTVPKPISIGFENDFGEFWVRGAWPATNVNSRGGLTLAVGPDGTPDPGPESVIIGTPADGTTNPTMCVGKTLSNITGVVQYQFGFYYIIPLTAPTVLSTPDGAVPPTTLTSVNDGCTVTIGDYNVDNLAPTSAHLSNVATDVVTHLLTPDIMFFQEIQDNSGPTDDGTVDASVTLSTLSSAIAAQSTVKYNFTEVISVNDQDGGEPGGNIRPAYLFNPKTVSLVSGIPVGGPLDAVKPLVGSEGKLTLNFNPGRIDPTNSAWDASRKPIVAAWETTTGARFFTIDLHDAAKISGDSSTQGSPRPPLNGDVSQRIAQVQVIATFVKTLLDADPDASLIIAGDFNEFIQTAAVFSPFEGLVSEVDDLAGIAVLDRYTFVFDNLMEQLDHTFVSPAVAQRNVEAEHVHINSWALSLDVRTSDHDPSVARIRVC</sequence>
<dbReference type="SUPFAM" id="SSF56219">
    <property type="entry name" value="DNase I-like"/>
    <property type="match status" value="1"/>
</dbReference>
<evidence type="ECO:0000313" key="3">
    <source>
        <dbReference type="EMBL" id="KIP10231.1"/>
    </source>
</evidence>
<dbReference type="InterPro" id="IPR036691">
    <property type="entry name" value="Endo/exonu/phosph_ase_sf"/>
</dbReference>
<dbReference type="Gene3D" id="3.60.10.10">
    <property type="entry name" value="Endonuclease/exonuclease/phosphatase"/>
    <property type="match status" value="1"/>
</dbReference>
<dbReference type="STRING" id="745531.A0A0C3S3R7"/>
<evidence type="ECO:0000259" key="2">
    <source>
        <dbReference type="Pfam" id="PF03372"/>
    </source>
</evidence>
<dbReference type="PANTHER" id="PTHR42834:SF1">
    <property type="entry name" value="ENDONUCLEASE_EXONUCLEASE_PHOSPHATASE FAMILY PROTEIN (AFU_ORTHOLOGUE AFUA_3G09210)"/>
    <property type="match status" value="1"/>
</dbReference>
<name>A0A0C3S3R7_PHLG1</name>
<dbReference type="GO" id="GO:0003824">
    <property type="term" value="F:catalytic activity"/>
    <property type="evidence" value="ECO:0007669"/>
    <property type="project" value="InterPro"/>
</dbReference>
<dbReference type="OrthoDB" id="47488at2759"/>
<feature type="chain" id="PRO_5002169263" description="Endonuclease/exonuclease/phosphatase domain-containing protein" evidence="1">
    <location>
        <begin position="23"/>
        <end position="617"/>
    </location>
</feature>
<evidence type="ECO:0000313" key="4">
    <source>
        <dbReference type="Proteomes" id="UP000053257"/>
    </source>
</evidence>
<protein>
    <recommendedName>
        <fullName evidence="2">Endonuclease/exonuclease/phosphatase domain-containing protein</fullName>
    </recommendedName>
</protein>